<dbReference type="AlphaFoldDB" id="A0A839RWN4"/>
<dbReference type="PANTHER" id="PTHR12737:SF9">
    <property type="entry name" value="DIMETHYLARGININASE"/>
    <property type="match status" value="1"/>
</dbReference>
<accession>A0A839RWN4</accession>
<dbReference type="GO" id="GO:0000052">
    <property type="term" value="P:citrulline metabolic process"/>
    <property type="evidence" value="ECO:0007669"/>
    <property type="project" value="TreeGrafter"/>
</dbReference>
<dbReference type="SUPFAM" id="SSF55909">
    <property type="entry name" value="Pentein"/>
    <property type="match status" value="1"/>
</dbReference>
<name>A0A839RWN4_9PSEU</name>
<proteinExistence type="inferred from homology"/>
<dbReference type="PANTHER" id="PTHR12737">
    <property type="entry name" value="DIMETHYLARGININE DIMETHYLAMINOHYDROLASE"/>
    <property type="match status" value="1"/>
</dbReference>
<dbReference type="GO" id="GO:0016403">
    <property type="term" value="F:dimethylargininase activity"/>
    <property type="evidence" value="ECO:0007669"/>
    <property type="project" value="TreeGrafter"/>
</dbReference>
<evidence type="ECO:0000256" key="2">
    <source>
        <dbReference type="ARBA" id="ARBA00022801"/>
    </source>
</evidence>
<protein>
    <submittedName>
        <fullName evidence="3">N-dimethylarginine dimethylaminohydrolase</fullName>
    </submittedName>
</protein>
<dbReference type="Proteomes" id="UP000550714">
    <property type="component" value="Unassembled WGS sequence"/>
</dbReference>
<dbReference type="GO" id="GO:0045429">
    <property type="term" value="P:positive regulation of nitric oxide biosynthetic process"/>
    <property type="evidence" value="ECO:0007669"/>
    <property type="project" value="TreeGrafter"/>
</dbReference>
<organism evidence="3 4">
    <name type="scientific">Prauserella isguenensis</name>
    <dbReference type="NCBI Taxonomy" id="1470180"/>
    <lineage>
        <taxon>Bacteria</taxon>
        <taxon>Bacillati</taxon>
        <taxon>Actinomycetota</taxon>
        <taxon>Actinomycetes</taxon>
        <taxon>Pseudonocardiales</taxon>
        <taxon>Pseudonocardiaceae</taxon>
        <taxon>Prauserella</taxon>
    </lineage>
</organism>
<dbReference type="Pfam" id="PF19420">
    <property type="entry name" value="DDAH_eukar"/>
    <property type="match status" value="1"/>
</dbReference>
<dbReference type="RefSeq" id="WP_183645993.1">
    <property type="nucleotide sequence ID" value="NZ_JACHWU010000001.1"/>
</dbReference>
<reference evidence="3 4" key="1">
    <citation type="submission" date="2020-08" db="EMBL/GenBank/DDBJ databases">
        <title>Genomic Encyclopedia of Type Strains, Phase III (KMG-III): the genomes of soil and plant-associated and newly described type strains.</title>
        <authorList>
            <person name="Whitman W."/>
        </authorList>
    </citation>
    <scope>NUCLEOTIDE SEQUENCE [LARGE SCALE GENOMIC DNA]</scope>
    <source>
        <strain evidence="3 4">CECT 8577</strain>
    </source>
</reference>
<sequence length="262" mass="29207">MNTHLMVSDAEHFRIDYEINPYMDTEDQPDTGAAVAEHDAIIEAHRRAGRTVERMPSEPGCPDMVFTANAALVRRGRAVLGHPPAARANETEHYRRWLERRGYEVIEAPYAFSGQGDALPCGDILLAGSGWRTDPRMHDFLGERLGYDVVPLRTVDRRWYDLDLAVAVIGNPHTLAWCPEALDRPSRQRIERLGLELVEVSRAEAERFALNLVSDGDTVTMTRDAPRLAATLRNRGLRVVELPTTELAKGGGGIRCTALTLE</sequence>
<dbReference type="EMBL" id="JACHWU010000001">
    <property type="protein sequence ID" value="MBB3049059.1"/>
    <property type="molecule type" value="Genomic_DNA"/>
</dbReference>
<gene>
    <name evidence="3" type="ORF">FHS23_000054</name>
</gene>
<comment type="similarity">
    <text evidence="1">Belongs to the DDAH family.</text>
</comment>
<keyword evidence="4" id="KW-1185">Reference proteome</keyword>
<evidence type="ECO:0000313" key="3">
    <source>
        <dbReference type="EMBL" id="MBB3049059.1"/>
    </source>
</evidence>
<evidence type="ECO:0000256" key="1">
    <source>
        <dbReference type="ARBA" id="ARBA00008532"/>
    </source>
</evidence>
<dbReference type="InterPro" id="IPR033199">
    <property type="entry name" value="DDAH-like"/>
</dbReference>
<dbReference type="GO" id="GO:0006525">
    <property type="term" value="P:arginine metabolic process"/>
    <property type="evidence" value="ECO:0007669"/>
    <property type="project" value="TreeGrafter"/>
</dbReference>
<dbReference type="GO" id="GO:0016597">
    <property type="term" value="F:amino acid binding"/>
    <property type="evidence" value="ECO:0007669"/>
    <property type="project" value="TreeGrafter"/>
</dbReference>
<keyword evidence="2 3" id="KW-0378">Hydrolase</keyword>
<comment type="caution">
    <text evidence="3">The sequence shown here is derived from an EMBL/GenBank/DDBJ whole genome shotgun (WGS) entry which is preliminary data.</text>
</comment>
<evidence type="ECO:0000313" key="4">
    <source>
        <dbReference type="Proteomes" id="UP000550714"/>
    </source>
</evidence>
<dbReference type="Gene3D" id="3.75.10.10">
    <property type="entry name" value="L-arginine/glycine Amidinotransferase, Chain A"/>
    <property type="match status" value="1"/>
</dbReference>